<protein>
    <submittedName>
        <fullName evidence="2">Uncharacterized protein</fullName>
    </submittedName>
</protein>
<evidence type="ECO:0000313" key="2">
    <source>
        <dbReference type="EMBL" id="JAI00779.1"/>
    </source>
</evidence>
<reference evidence="2" key="2">
    <citation type="journal article" date="2015" name="Fish Shellfish Immunol.">
        <title>Early steps in the European eel (Anguilla anguilla)-Vibrio vulnificus interaction in the gills: Role of the RtxA13 toxin.</title>
        <authorList>
            <person name="Callol A."/>
            <person name="Pajuelo D."/>
            <person name="Ebbesson L."/>
            <person name="Teles M."/>
            <person name="MacKenzie S."/>
            <person name="Amaro C."/>
        </authorList>
    </citation>
    <scope>NUCLEOTIDE SEQUENCE</scope>
</reference>
<proteinExistence type="predicted"/>
<name>A0A0E9XGH2_ANGAN</name>
<reference evidence="2" key="1">
    <citation type="submission" date="2014-11" db="EMBL/GenBank/DDBJ databases">
        <authorList>
            <person name="Amaro Gonzalez C."/>
        </authorList>
    </citation>
    <scope>NUCLEOTIDE SEQUENCE</scope>
</reference>
<feature type="compositionally biased region" description="Basic and acidic residues" evidence="1">
    <location>
        <begin position="84"/>
        <end position="93"/>
    </location>
</feature>
<evidence type="ECO:0000256" key="1">
    <source>
        <dbReference type="SAM" id="MobiDB-lite"/>
    </source>
</evidence>
<sequence>MNCDGSGEQQRGAGLPERQPHRISARRRRGKCLFRKCVKSWKCRNALSLMDRHRRLIAILTLQRTNSNIFWVNNASKCTMTETRNRIGGERKGAKNKRREKDRRKNYTVECIHARIHMHTHKISCIY</sequence>
<accession>A0A0E9XGH2</accession>
<feature type="region of interest" description="Disordered" evidence="1">
    <location>
        <begin position="1"/>
        <end position="24"/>
    </location>
</feature>
<dbReference type="AlphaFoldDB" id="A0A0E9XGH2"/>
<dbReference type="EMBL" id="GBXM01007799">
    <property type="protein sequence ID" value="JAI00779.1"/>
    <property type="molecule type" value="Transcribed_RNA"/>
</dbReference>
<feature type="region of interest" description="Disordered" evidence="1">
    <location>
        <begin position="84"/>
        <end position="104"/>
    </location>
</feature>
<feature type="compositionally biased region" description="Basic residues" evidence="1">
    <location>
        <begin position="94"/>
        <end position="104"/>
    </location>
</feature>
<organism evidence="2">
    <name type="scientific">Anguilla anguilla</name>
    <name type="common">European freshwater eel</name>
    <name type="synonym">Muraena anguilla</name>
    <dbReference type="NCBI Taxonomy" id="7936"/>
    <lineage>
        <taxon>Eukaryota</taxon>
        <taxon>Metazoa</taxon>
        <taxon>Chordata</taxon>
        <taxon>Craniata</taxon>
        <taxon>Vertebrata</taxon>
        <taxon>Euteleostomi</taxon>
        <taxon>Actinopterygii</taxon>
        <taxon>Neopterygii</taxon>
        <taxon>Teleostei</taxon>
        <taxon>Anguilliformes</taxon>
        <taxon>Anguillidae</taxon>
        <taxon>Anguilla</taxon>
    </lineage>
</organism>